<dbReference type="PROSITE" id="PS51194">
    <property type="entry name" value="HELICASE_CTER"/>
    <property type="match status" value="1"/>
</dbReference>
<evidence type="ECO:0000256" key="3">
    <source>
        <dbReference type="ARBA" id="ARBA00022741"/>
    </source>
</evidence>
<reference evidence="13" key="1">
    <citation type="submission" date="2022-10" db="EMBL/GenBank/DDBJ databases">
        <title>Adaptive evolution leads to modifications in subtelomeric GC content in a zoonotic Cryptosporidium species.</title>
        <authorList>
            <person name="Li J."/>
            <person name="Feng Y."/>
            <person name="Xiao L."/>
        </authorList>
    </citation>
    <scope>NUCLEOTIDE SEQUENCE</scope>
    <source>
        <strain evidence="13">33844</strain>
    </source>
</reference>
<evidence type="ECO:0000256" key="1">
    <source>
        <dbReference type="ARBA" id="ARBA00010379"/>
    </source>
</evidence>
<evidence type="ECO:0000313" key="13">
    <source>
        <dbReference type="EMBL" id="KAJ1605747.1"/>
    </source>
</evidence>
<dbReference type="Proteomes" id="UP001067231">
    <property type="component" value="Unassembled WGS sequence"/>
</dbReference>
<dbReference type="Gene3D" id="3.40.50.300">
    <property type="entry name" value="P-loop containing nucleotide triphosphate hydrolases"/>
    <property type="match status" value="2"/>
</dbReference>
<evidence type="ECO:0000256" key="2">
    <source>
        <dbReference type="ARBA" id="ARBA00012552"/>
    </source>
</evidence>
<dbReference type="OrthoDB" id="10261375at2759"/>
<dbReference type="InterPro" id="IPR012541">
    <property type="entry name" value="DBP10_C"/>
</dbReference>
<dbReference type="PANTHER" id="PTHR47959:SF8">
    <property type="entry name" value="RNA HELICASE"/>
    <property type="match status" value="1"/>
</dbReference>
<dbReference type="SMART" id="SM00487">
    <property type="entry name" value="DEXDc"/>
    <property type="match status" value="1"/>
</dbReference>
<evidence type="ECO:0000256" key="6">
    <source>
        <dbReference type="ARBA" id="ARBA00022840"/>
    </source>
</evidence>
<dbReference type="GO" id="GO:0003724">
    <property type="term" value="F:RNA helicase activity"/>
    <property type="evidence" value="ECO:0007669"/>
    <property type="project" value="UniProtKB-EC"/>
</dbReference>
<comment type="similarity">
    <text evidence="1">Belongs to the DEAD box helicase family. DDX54/DBP10 subfamily.</text>
</comment>
<dbReference type="InterPro" id="IPR011545">
    <property type="entry name" value="DEAD/DEAH_box_helicase_dom"/>
</dbReference>
<evidence type="ECO:0000259" key="11">
    <source>
        <dbReference type="PROSITE" id="PS51194"/>
    </source>
</evidence>
<keyword evidence="5" id="KW-0347">Helicase</keyword>
<accession>A0A9D5DH95</accession>
<dbReference type="InterPro" id="IPR027417">
    <property type="entry name" value="P-loop_NTPase"/>
</dbReference>
<feature type="domain" description="Helicase C-terminal" evidence="11">
    <location>
        <begin position="232"/>
        <end position="393"/>
    </location>
</feature>
<dbReference type="SUPFAM" id="SSF52540">
    <property type="entry name" value="P-loop containing nucleoside triphosphate hydrolases"/>
    <property type="match status" value="1"/>
</dbReference>
<organism evidence="13">
    <name type="scientific">Cryptosporidium canis</name>
    <dbReference type="NCBI Taxonomy" id="195482"/>
    <lineage>
        <taxon>Eukaryota</taxon>
        <taxon>Sar</taxon>
        <taxon>Alveolata</taxon>
        <taxon>Apicomplexa</taxon>
        <taxon>Conoidasida</taxon>
        <taxon>Coccidia</taxon>
        <taxon>Eucoccidiorida</taxon>
        <taxon>Eimeriorina</taxon>
        <taxon>Cryptosporidiidae</taxon>
        <taxon>Cryptosporidium</taxon>
    </lineage>
</organism>
<dbReference type="SMART" id="SM00490">
    <property type="entry name" value="HELICc"/>
    <property type="match status" value="1"/>
</dbReference>
<dbReference type="EC" id="3.6.4.13" evidence="2"/>
<dbReference type="PANTHER" id="PTHR47959">
    <property type="entry name" value="ATP-DEPENDENT RNA HELICASE RHLE-RELATED"/>
    <property type="match status" value="1"/>
</dbReference>
<dbReference type="GO" id="GO:0005730">
    <property type="term" value="C:nucleolus"/>
    <property type="evidence" value="ECO:0007669"/>
    <property type="project" value="UniProtKB-SubCell"/>
</dbReference>
<dbReference type="GO" id="GO:0005829">
    <property type="term" value="C:cytosol"/>
    <property type="evidence" value="ECO:0007669"/>
    <property type="project" value="TreeGrafter"/>
</dbReference>
<dbReference type="EMBL" id="JAPCXC010000090">
    <property type="protein sequence ID" value="KAJ1605747.1"/>
    <property type="molecule type" value="Genomic_DNA"/>
</dbReference>
<comment type="catalytic activity">
    <reaction evidence="8">
        <text>ATP + H2O = ADP + phosphate + H(+)</text>
        <dbReference type="Rhea" id="RHEA:13065"/>
        <dbReference type="ChEBI" id="CHEBI:15377"/>
        <dbReference type="ChEBI" id="CHEBI:15378"/>
        <dbReference type="ChEBI" id="CHEBI:30616"/>
        <dbReference type="ChEBI" id="CHEBI:43474"/>
        <dbReference type="ChEBI" id="CHEBI:456216"/>
        <dbReference type="EC" id="3.6.4.13"/>
    </reaction>
</comment>
<name>A0A9D5DH95_9CRYT</name>
<dbReference type="GO" id="GO:0016787">
    <property type="term" value="F:hydrolase activity"/>
    <property type="evidence" value="ECO:0007669"/>
    <property type="project" value="UniProtKB-KW"/>
</dbReference>
<protein>
    <recommendedName>
        <fullName evidence="2">RNA helicase</fullName>
        <ecNumber evidence="2">3.6.4.13</ecNumber>
    </recommendedName>
</protein>
<dbReference type="PROSITE" id="PS00039">
    <property type="entry name" value="DEAD_ATP_HELICASE"/>
    <property type="match status" value="1"/>
</dbReference>
<feature type="domain" description="Helicase ATP-binding" evidence="10">
    <location>
        <begin position="35"/>
        <end position="208"/>
    </location>
</feature>
<dbReference type="Pfam" id="PF00270">
    <property type="entry name" value="DEAD"/>
    <property type="match status" value="1"/>
</dbReference>
<dbReference type="Pfam" id="PF08147">
    <property type="entry name" value="DBP10CT"/>
    <property type="match status" value="1"/>
</dbReference>
<proteinExistence type="inferred from homology"/>
<dbReference type="InterPro" id="IPR000629">
    <property type="entry name" value="RNA-helicase_DEAD-box_CS"/>
</dbReference>
<evidence type="ECO:0000256" key="9">
    <source>
        <dbReference type="PROSITE-ProRule" id="PRU00552"/>
    </source>
</evidence>
<dbReference type="CDD" id="cd18787">
    <property type="entry name" value="SF2_C_DEAD"/>
    <property type="match status" value="1"/>
</dbReference>
<evidence type="ECO:0000256" key="4">
    <source>
        <dbReference type="ARBA" id="ARBA00022801"/>
    </source>
</evidence>
<comment type="caution">
    <text evidence="13">The sequence shown here is derived from an EMBL/GenBank/DDBJ whole genome shotgun (WGS) entry which is preliminary data.</text>
</comment>
<dbReference type="InterPro" id="IPR014001">
    <property type="entry name" value="Helicase_ATP-bd"/>
</dbReference>
<dbReference type="AlphaFoldDB" id="A0A9D5DH95"/>
<dbReference type="InterPro" id="IPR001650">
    <property type="entry name" value="Helicase_C-like"/>
</dbReference>
<feature type="domain" description="DEAD-box RNA helicase Q" evidence="12">
    <location>
        <begin position="4"/>
        <end position="32"/>
    </location>
</feature>
<sequence length="862" mass="97614">MAKGAFQSFGFSPKLLESVKNIGYSLPTPIQRKCFPPILAGRDVVAMARTGSGKTAGFVLPMIERLGCSHSQIVGIRGVILSPTRELALQTYRVIRKLSCRTNMVICALTGGSSLDGQFESLSGNPDIVVATPGRLLHHIVEADLSLLAVKIIVFDEADRLFEMGLVDQIDRILESIPRSRQCVLVSATMPTELVSFSRARLSEPEIIKIDSDYILSETLKLTFLFVREDDKLASLLYLLRNTIPSNERAIIFCATKHHVDYLVKVLEANNIIVSHIYGNMDQEARTMHLNAFRKNKSRALVVTDIAARGVDIPMINYVINFDFPLSPKLFVHRTGRTARAGQYGKAFSLITSRDLPYTMELCLFIGIKLTTLTSDKNTNLTDNFPVIDNKPETSINDSEFSEVVYPMDPNLSTNLQRESELILASLPDLTLEIESIERILSENSEIERCRRSMESAYTLYLKTRTPSSKESLKRSKELLDGCGGIPKILMSIHPDLCIDSNGKKINNCSNSGVLVINDPLIDYLKSFRPTERKINEGMIGNFNQANGKMVLKSSIKMKRIKDMNLLTKSVLNEGKIGIDTIGDENHEICVVDDSFNCSYTEQTIVNKKRKPKKQCIKVKETTQFFIPYKNSEDISRSTGLQLESSCFDINPDDENEMKKQKCVRKWNSKKKKYEVVDISKRNPIKKVNESGIKVRGELKSTGQYKKWKANTNLKIQSVGELEDIDLRKKKGKQRTKDNYMAISDVTSQETLPVNDKHKGILEAIKKGVKLTHKQTRIAKRIGMLKDKVAHKVKISKNELKTPQEILKKRTDDTKRRMKNDPEYRRKQLAKKNKEFIEKNLSKVTQRGRPNRSKVKIIEKCR</sequence>
<evidence type="ECO:0000256" key="7">
    <source>
        <dbReference type="ARBA" id="ARBA00022884"/>
    </source>
</evidence>
<evidence type="ECO:0000259" key="12">
    <source>
        <dbReference type="PROSITE" id="PS51195"/>
    </source>
</evidence>
<keyword evidence="4" id="KW-0378">Hydrolase</keyword>
<dbReference type="Pfam" id="PF00271">
    <property type="entry name" value="Helicase_C"/>
    <property type="match status" value="1"/>
</dbReference>
<keyword evidence="7" id="KW-0694">RNA-binding</keyword>
<gene>
    <name evidence="13" type="ORF">OJ253_3024</name>
</gene>
<feature type="short sequence motif" description="Q motif" evidence="9">
    <location>
        <begin position="4"/>
        <end position="32"/>
    </location>
</feature>
<dbReference type="PROSITE" id="PS51195">
    <property type="entry name" value="Q_MOTIF"/>
    <property type="match status" value="1"/>
</dbReference>
<dbReference type="SMART" id="SM01123">
    <property type="entry name" value="DBP10CT"/>
    <property type="match status" value="1"/>
</dbReference>
<dbReference type="InterPro" id="IPR050079">
    <property type="entry name" value="DEAD_box_RNA_helicase"/>
</dbReference>
<keyword evidence="6" id="KW-0067">ATP-binding</keyword>
<evidence type="ECO:0000259" key="10">
    <source>
        <dbReference type="PROSITE" id="PS51192"/>
    </source>
</evidence>
<evidence type="ECO:0000256" key="5">
    <source>
        <dbReference type="ARBA" id="ARBA00022806"/>
    </source>
</evidence>
<dbReference type="InterPro" id="IPR014014">
    <property type="entry name" value="RNA_helicase_DEAD_Q_motif"/>
</dbReference>
<dbReference type="PROSITE" id="PS51192">
    <property type="entry name" value="HELICASE_ATP_BIND_1"/>
    <property type="match status" value="1"/>
</dbReference>
<evidence type="ECO:0000256" key="8">
    <source>
        <dbReference type="ARBA" id="ARBA00047984"/>
    </source>
</evidence>
<dbReference type="GO" id="GO:0003723">
    <property type="term" value="F:RNA binding"/>
    <property type="evidence" value="ECO:0007669"/>
    <property type="project" value="UniProtKB-KW"/>
</dbReference>
<dbReference type="GO" id="GO:0005524">
    <property type="term" value="F:ATP binding"/>
    <property type="evidence" value="ECO:0007669"/>
    <property type="project" value="UniProtKB-KW"/>
</dbReference>
<keyword evidence="3" id="KW-0547">Nucleotide-binding</keyword>